<dbReference type="SUPFAM" id="SSF53300">
    <property type="entry name" value="vWA-like"/>
    <property type="match status" value="1"/>
</dbReference>
<proteinExistence type="predicted"/>
<dbReference type="PROSITE" id="PS50234">
    <property type="entry name" value="VWFA"/>
    <property type="match status" value="1"/>
</dbReference>
<dbReference type="InterPro" id="IPR010607">
    <property type="entry name" value="DUF1194"/>
</dbReference>
<dbReference type="EMBL" id="SOEB01000001">
    <property type="protein sequence ID" value="TDX33606.1"/>
    <property type="molecule type" value="Genomic_DNA"/>
</dbReference>
<feature type="domain" description="VWFA" evidence="2">
    <location>
        <begin position="32"/>
        <end position="231"/>
    </location>
</feature>
<evidence type="ECO:0000313" key="3">
    <source>
        <dbReference type="EMBL" id="TDX33606.1"/>
    </source>
</evidence>
<accession>A0A4R8G9Q6</accession>
<keyword evidence="1" id="KW-0732">Signal</keyword>
<feature type="signal peptide" evidence="1">
    <location>
        <begin position="1"/>
        <end position="26"/>
    </location>
</feature>
<sequence>MRAGPGLCRVLVALAGSAHAPASAGAAECRQALAIGLDVSGSVDAEEYRLQRDGLAAALIHPDIQAAFLQIPSAPVALAIYEWSGTLDQRLILPWTVIDSPAALAEASATLRRAGRNSAARTTAIGTALTWGAALLADRPQCWQATLDLTGDGSSNEGPRPAAVEIGEVTVNALAIGIGSSLRLDQAETELDELVAYFEAEVIRGPGAFVEVASGFSDFEAAMERKLLRELQTMAVGQAPSGPGPGPRRAQ</sequence>
<evidence type="ECO:0000259" key="2">
    <source>
        <dbReference type="PROSITE" id="PS50234"/>
    </source>
</evidence>
<dbReference type="Proteomes" id="UP000295484">
    <property type="component" value="Unassembled WGS sequence"/>
</dbReference>
<dbReference type="Pfam" id="PF06707">
    <property type="entry name" value="DUF1194"/>
    <property type="match status" value="1"/>
</dbReference>
<organism evidence="3 4">
    <name type="scientific">Rhodovulum visakhapatnamense</name>
    <dbReference type="NCBI Taxonomy" id="364297"/>
    <lineage>
        <taxon>Bacteria</taxon>
        <taxon>Pseudomonadati</taxon>
        <taxon>Pseudomonadota</taxon>
        <taxon>Alphaproteobacteria</taxon>
        <taxon>Rhodobacterales</taxon>
        <taxon>Paracoccaceae</taxon>
        <taxon>Rhodovulum</taxon>
    </lineage>
</organism>
<protein>
    <submittedName>
        <fullName evidence="3">Uncharacterized protein DUF1194</fullName>
    </submittedName>
</protein>
<reference evidence="3 4" key="1">
    <citation type="submission" date="2019-03" db="EMBL/GenBank/DDBJ databases">
        <title>Genomic Encyclopedia of Type Strains, Phase IV (KMG-IV): sequencing the most valuable type-strain genomes for metagenomic binning, comparative biology and taxonomic classification.</title>
        <authorList>
            <person name="Goeker M."/>
        </authorList>
    </citation>
    <scope>NUCLEOTIDE SEQUENCE [LARGE SCALE GENOMIC DNA]</scope>
    <source>
        <strain evidence="3 4">JA181</strain>
    </source>
</reference>
<dbReference type="InterPro" id="IPR036465">
    <property type="entry name" value="vWFA_dom_sf"/>
</dbReference>
<comment type="caution">
    <text evidence="3">The sequence shown here is derived from an EMBL/GenBank/DDBJ whole genome shotgun (WGS) entry which is preliminary data.</text>
</comment>
<feature type="chain" id="PRO_5020963083" evidence="1">
    <location>
        <begin position="27"/>
        <end position="251"/>
    </location>
</feature>
<dbReference type="RefSeq" id="WP_243627606.1">
    <property type="nucleotide sequence ID" value="NZ_JAESIL010000034.1"/>
</dbReference>
<evidence type="ECO:0000313" key="4">
    <source>
        <dbReference type="Proteomes" id="UP000295484"/>
    </source>
</evidence>
<dbReference type="Gene3D" id="3.40.50.410">
    <property type="entry name" value="von Willebrand factor, type A domain"/>
    <property type="match status" value="1"/>
</dbReference>
<evidence type="ECO:0000256" key="1">
    <source>
        <dbReference type="SAM" id="SignalP"/>
    </source>
</evidence>
<dbReference type="AlphaFoldDB" id="A0A4R8G9Q6"/>
<dbReference type="InterPro" id="IPR002035">
    <property type="entry name" value="VWF_A"/>
</dbReference>
<gene>
    <name evidence="3" type="ORF">EV657_10134</name>
</gene>
<name>A0A4R8G9Q6_9RHOB</name>